<dbReference type="EMBL" id="FOJG01000001">
    <property type="protein sequence ID" value="SEW40036.1"/>
    <property type="molecule type" value="Genomic_DNA"/>
</dbReference>
<protein>
    <submittedName>
        <fullName evidence="2">Uncharacterized protein</fullName>
    </submittedName>
</protein>
<evidence type="ECO:0000313" key="2">
    <source>
        <dbReference type="EMBL" id="SEW40036.1"/>
    </source>
</evidence>
<dbReference type="InterPro" id="IPR002110">
    <property type="entry name" value="Ankyrin_rpt"/>
</dbReference>
<dbReference type="PROSITE" id="PS50088">
    <property type="entry name" value="ANK_REPEAT"/>
    <property type="match status" value="1"/>
</dbReference>
<dbReference type="Gene3D" id="1.25.40.20">
    <property type="entry name" value="Ankyrin repeat-containing domain"/>
    <property type="match status" value="1"/>
</dbReference>
<dbReference type="SMART" id="SM00248">
    <property type="entry name" value="ANK"/>
    <property type="match status" value="3"/>
</dbReference>
<evidence type="ECO:0000313" key="3">
    <source>
        <dbReference type="Proteomes" id="UP000199310"/>
    </source>
</evidence>
<dbReference type="SUPFAM" id="SSF48403">
    <property type="entry name" value="Ankyrin repeat"/>
    <property type="match status" value="1"/>
</dbReference>
<dbReference type="AlphaFoldDB" id="A0A1I0RH91"/>
<accession>A0A1I0RH91</accession>
<dbReference type="Pfam" id="PF13857">
    <property type="entry name" value="Ank_5"/>
    <property type="match status" value="1"/>
</dbReference>
<dbReference type="InterPro" id="IPR036770">
    <property type="entry name" value="Ankyrin_rpt-contain_sf"/>
</dbReference>
<name>A0A1I0RH91_9BACT</name>
<keyword evidence="1" id="KW-0040">ANK repeat</keyword>
<evidence type="ECO:0000256" key="1">
    <source>
        <dbReference type="PROSITE-ProRule" id="PRU00023"/>
    </source>
</evidence>
<proteinExistence type="predicted"/>
<organism evidence="2 3">
    <name type="scientific">Chitinophaga arvensicola</name>
    <dbReference type="NCBI Taxonomy" id="29529"/>
    <lineage>
        <taxon>Bacteria</taxon>
        <taxon>Pseudomonadati</taxon>
        <taxon>Bacteroidota</taxon>
        <taxon>Chitinophagia</taxon>
        <taxon>Chitinophagales</taxon>
        <taxon>Chitinophagaceae</taxon>
        <taxon>Chitinophaga</taxon>
    </lineage>
</organism>
<gene>
    <name evidence="2" type="ORF">SAMN04488122_2810</name>
</gene>
<reference evidence="3" key="1">
    <citation type="submission" date="2016-10" db="EMBL/GenBank/DDBJ databases">
        <authorList>
            <person name="Varghese N."/>
            <person name="Submissions S."/>
        </authorList>
    </citation>
    <scope>NUCLEOTIDE SEQUENCE [LARGE SCALE GENOMIC DNA]</scope>
    <source>
        <strain evidence="3">DSM 3695</strain>
    </source>
</reference>
<sequence>MGIAKGPASAVMSMITSEQLDVDAFMDDQSYTPVVMSILTSYGLNEGEDRLLLLRFVLEKGANPNTNCKSGYNSLHVAVQQEKLVREMELLMDFGGDPNLADRNGGTVAYWAIQAFPWRTEGEERQQHLRVLEKIMMAGADLDRKNKFGVTPRAWLERSPEDVKVLVAKCEALEPVYTPSLVLQPVFPTRLTYPEVAKQIWQQMVPPMGQADTVQGELLRALEKLRDEAQRNGNINYFDSHLQLAKFVMDTLINTGGFDKKTQTKIKSSAKQLMKAGSPYLEDDVYDYLVDKVCEFYLKHSTPIPHIHNPNILC</sequence>
<dbReference type="Proteomes" id="UP000199310">
    <property type="component" value="Unassembled WGS sequence"/>
</dbReference>
<keyword evidence="3" id="KW-1185">Reference proteome</keyword>
<dbReference type="STRING" id="29529.SAMN04488122_2810"/>
<feature type="repeat" description="ANK" evidence="1">
    <location>
        <begin position="70"/>
        <end position="103"/>
    </location>
</feature>